<organism evidence="1 2">
    <name type="scientific">Acinetobacter seifertii</name>
    <dbReference type="NCBI Taxonomy" id="1530123"/>
    <lineage>
        <taxon>Bacteria</taxon>
        <taxon>Pseudomonadati</taxon>
        <taxon>Pseudomonadota</taxon>
        <taxon>Gammaproteobacteria</taxon>
        <taxon>Moraxellales</taxon>
        <taxon>Moraxellaceae</taxon>
        <taxon>Acinetobacter</taxon>
        <taxon>Acinetobacter calcoaceticus/baumannii complex</taxon>
    </lineage>
</organism>
<dbReference type="Proteomes" id="UP000516745">
    <property type="component" value="Chromosome"/>
</dbReference>
<dbReference type="EMBL" id="CP061565">
    <property type="protein sequence ID" value="QNX08112.1"/>
    <property type="molecule type" value="Genomic_DNA"/>
</dbReference>
<name>A0A7H2PZ29_9GAMM</name>
<gene>
    <name evidence="1" type="ORF">IC795_13700</name>
</gene>
<reference evidence="2" key="1">
    <citation type="submission" date="2020-09" db="EMBL/GenBank/DDBJ databases">
        <title>Clinical and molecular characterization of Acinetobacter seifertii in Taiwan.</title>
        <authorList>
            <person name="Li L.-H."/>
            <person name="Yang Y.-S."/>
            <person name="Sun J.-R."/>
            <person name="Huang T.-W."/>
            <person name="Huang W.-C."/>
            <person name="Wang Y.-C."/>
            <person name="Kuo T.-H."/>
            <person name="Kuo S.-C."/>
            <person name="Chen T.-L."/>
        </authorList>
    </citation>
    <scope>NUCLEOTIDE SEQUENCE [LARGE SCALE GENOMIC DNA]</scope>
    <source>
        <strain evidence="2">AS72</strain>
    </source>
</reference>
<dbReference type="AlphaFoldDB" id="A0A7H2PZ29"/>
<evidence type="ECO:0000313" key="1">
    <source>
        <dbReference type="EMBL" id="QNX08112.1"/>
    </source>
</evidence>
<sequence length="111" mass="12216">MSELIRVYSSTQAMLRYGETVSECLMQKASDEVAKNLLTNLFGEGQKGMLVYAEIPDINTIANDDAIVVGKILFNRDPNDTTASGKLNSAWSGTLLFTQLTSDQNYRLMSA</sequence>
<evidence type="ECO:0000313" key="2">
    <source>
        <dbReference type="Proteomes" id="UP000516745"/>
    </source>
</evidence>
<protein>
    <submittedName>
        <fullName evidence="1">Uncharacterized protein</fullName>
    </submittedName>
</protein>
<accession>A0A7H2PZ29</accession>
<reference evidence="1 2" key="2">
    <citation type="submission" date="2020-09" db="EMBL/GenBank/DDBJ databases">
        <authorList>
            <person name="Chen F.-J."/>
            <person name="Lee Y.-T."/>
        </authorList>
    </citation>
    <scope>NUCLEOTIDE SEQUENCE [LARGE SCALE GENOMIC DNA]</scope>
    <source>
        <strain evidence="1 2">AS72</strain>
    </source>
</reference>
<proteinExistence type="predicted"/>